<dbReference type="SUPFAM" id="SSF48173">
    <property type="entry name" value="Cryptochrome/photolyase FAD-binding domain"/>
    <property type="match status" value="1"/>
</dbReference>
<evidence type="ECO:0000256" key="2">
    <source>
        <dbReference type="ARBA" id="ARBA00001974"/>
    </source>
</evidence>
<dbReference type="FunFam" id="1.10.579.10:FF:000002">
    <property type="entry name" value="Deoxyribodipyrimidine photolyase"/>
    <property type="match status" value="1"/>
</dbReference>
<dbReference type="InterPro" id="IPR036134">
    <property type="entry name" value="Crypto/Photolyase_FAD-like_sf"/>
</dbReference>
<dbReference type="InterPro" id="IPR014729">
    <property type="entry name" value="Rossmann-like_a/b/a_fold"/>
</dbReference>
<keyword evidence="6" id="KW-0285">Flavoprotein</keyword>
<evidence type="ECO:0000256" key="3">
    <source>
        <dbReference type="ARBA" id="ARBA00006409"/>
    </source>
</evidence>
<evidence type="ECO:0000256" key="6">
    <source>
        <dbReference type="ARBA" id="ARBA00022630"/>
    </source>
</evidence>
<evidence type="ECO:0000256" key="8">
    <source>
        <dbReference type="ARBA" id="ARBA00022827"/>
    </source>
</evidence>
<feature type="domain" description="Photolyase/cryptochrome alpha/beta" evidence="14">
    <location>
        <begin position="1"/>
        <end position="127"/>
    </location>
</feature>
<comment type="cofactor">
    <cofactor evidence="1">
        <name>(6R)-5,10-methylene-5,6,7,8-tetrahydrofolate</name>
        <dbReference type="ChEBI" id="CHEBI:15636"/>
    </cofactor>
</comment>
<sequence length="474" mass="55783">MQTNRRLASNHSLDYARQLAYSQNKELVVYEGLRKDYPWNSKRIHRFILEGIIENQSEALRLGLNFWAFVEDENRQANGLLKKIAEKASVLVTDDFPCFIIPEQSQKLADKISCAMLAVDGNSIIPFSQFEKFASSARILRIWIHKKFPNYFSQFAKPRYTKKDFEGLNKGTKPPFLNFEITRERLDVYLENFIFSHDVSPNEKIQGGRKTANDLLDRFIKNKMDQYALSRSNPNNFEETPVSGLSPYLHFGYISAEEIFMRILQKAEPNGWDIESLSHKKAGDRENFYTNSSSANHFLDELITWRDIGYLYFFKKSGFRINLSDLPDWVRKNLDKHALDPRPYVYSREEFENAKTHDDLWNAAQKELKITGRMHNYMRMLWGKKVIEWSISYEEAFDTLEYLNNKYAYDGRNPNSYTGILWCFGLFDRPWFPERNVLGNIRYMSSDSTRKKFKMNAYLDYVNSLEGKNDSLFP</sequence>
<dbReference type="AlphaFoldDB" id="A0A4R9JZY1"/>
<evidence type="ECO:0000256" key="4">
    <source>
        <dbReference type="ARBA" id="ARBA00013149"/>
    </source>
</evidence>
<keyword evidence="8" id="KW-0274">FAD</keyword>
<dbReference type="EMBL" id="RQGD01000034">
    <property type="protein sequence ID" value="TGL58269.1"/>
    <property type="molecule type" value="Genomic_DNA"/>
</dbReference>
<comment type="cofactor">
    <cofactor evidence="2">
        <name>FAD</name>
        <dbReference type="ChEBI" id="CHEBI:57692"/>
    </cofactor>
</comment>
<dbReference type="Gene3D" id="1.10.579.10">
    <property type="entry name" value="DNA Cyclobutane Dipyrimidine Photolyase, subunit A, domain 3"/>
    <property type="match status" value="1"/>
</dbReference>
<dbReference type="Gene3D" id="1.25.40.80">
    <property type="match status" value="1"/>
</dbReference>
<keyword evidence="7" id="KW-0227">DNA damage</keyword>
<dbReference type="Gene3D" id="3.40.50.620">
    <property type="entry name" value="HUPs"/>
    <property type="match status" value="1"/>
</dbReference>
<evidence type="ECO:0000313" key="15">
    <source>
        <dbReference type="EMBL" id="TGL58269.1"/>
    </source>
</evidence>
<proteinExistence type="inferred from homology"/>
<evidence type="ECO:0000256" key="9">
    <source>
        <dbReference type="ARBA" id="ARBA00023125"/>
    </source>
</evidence>
<dbReference type="OrthoDB" id="9772484at2"/>
<keyword evidence="10" id="KW-0234">DNA repair</keyword>
<evidence type="ECO:0000256" key="7">
    <source>
        <dbReference type="ARBA" id="ARBA00022763"/>
    </source>
</evidence>
<gene>
    <name evidence="15" type="ORF">EHQ58_11160</name>
</gene>
<evidence type="ECO:0000256" key="12">
    <source>
        <dbReference type="ARBA" id="ARBA00031671"/>
    </source>
</evidence>
<evidence type="ECO:0000256" key="1">
    <source>
        <dbReference type="ARBA" id="ARBA00001932"/>
    </source>
</evidence>
<dbReference type="GO" id="GO:0003677">
    <property type="term" value="F:DNA binding"/>
    <property type="evidence" value="ECO:0007669"/>
    <property type="project" value="UniProtKB-KW"/>
</dbReference>
<reference evidence="15" key="1">
    <citation type="journal article" date="2019" name="PLoS Negl. Trop. Dis.">
        <title>Revisiting the worldwide diversity of Leptospira species in the environment.</title>
        <authorList>
            <person name="Vincent A.T."/>
            <person name="Schiettekatte O."/>
            <person name="Bourhy P."/>
            <person name="Veyrier F.J."/>
            <person name="Picardeau M."/>
        </authorList>
    </citation>
    <scope>NUCLEOTIDE SEQUENCE [LARGE SCALE GENOMIC DNA]</scope>
    <source>
        <strain evidence="15">201702476</strain>
    </source>
</reference>
<organism evidence="15 16">
    <name type="scientific">Leptospira ognonensis</name>
    <dbReference type="NCBI Taxonomy" id="2484945"/>
    <lineage>
        <taxon>Bacteria</taxon>
        <taxon>Pseudomonadati</taxon>
        <taxon>Spirochaetota</taxon>
        <taxon>Spirochaetia</taxon>
        <taxon>Leptospirales</taxon>
        <taxon>Leptospiraceae</taxon>
        <taxon>Leptospira</taxon>
    </lineage>
</organism>
<keyword evidence="11 15" id="KW-0456">Lyase</keyword>
<evidence type="ECO:0000256" key="10">
    <source>
        <dbReference type="ARBA" id="ARBA00023204"/>
    </source>
</evidence>
<dbReference type="PROSITE" id="PS51645">
    <property type="entry name" value="PHR_CRY_ALPHA_BETA"/>
    <property type="match status" value="1"/>
</dbReference>
<dbReference type="InterPro" id="IPR036155">
    <property type="entry name" value="Crypto/Photolyase_N_sf"/>
</dbReference>
<dbReference type="EC" id="4.1.99.3" evidence="4"/>
<protein>
    <recommendedName>
        <fullName evidence="5">Deoxyribodipyrimidine photo-lyase</fullName>
        <ecNumber evidence="4">4.1.99.3</ecNumber>
    </recommendedName>
    <alternativeName>
        <fullName evidence="12">DNA photolyase</fullName>
    </alternativeName>
</protein>
<comment type="caution">
    <text evidence="15">The sequence shown here is derived from an EMBL/GenBank/DDBJ whole genome shotgun (WGS) entry which is preliminary data.</text>
</comment>
<keyword evidence="9" id="KW-0238">DNA-binding</keyword>
<dbReference type="PANTHER" id="PTHR10211:SF0">
    <property type="entry name" value="DEOXYRIBODIPYRIMIDINE PHOTO-LYASE"/>
    <property type="match status" value="1"/>
</dbReference>
<evidence type="ECO:0000256" key="11">
    <source>
        <dbReference type="ARBA" id="ARBA00023239"/>
    </source>
</evidence>
<dbReference type="Proteomes" id="UP000297693">
    <property type="component" value="Unassembled WGS sequence"/>
</dbReference>
<evidence type="ECO:0000256" key="5">
    <source>
        <dbReference type="ARBA" id="ARBA00014046"/>
    </source>
</evidence>
<keyword evidence="16" id="KW-1185">Reference proteome</keyword>
<dbReference type="InterPro" id="IPR006050">
    <property type="entry name" value="DNA_photolyase_N"/>
</dbReference>
<comment type="similarity">
    <text evidence="3">Belongs to the DNA photolyase class-2 family.</text>
</comment>
<name>A0A4R9JZY1_9LEPT</name>
<dbReference type="GO" id="GO:0000719">
    <property type="term" value="P:photoreactive repair"/>
    <property type="evidence" value="ECO:0007669"/>
    <property type="project" value="TreeGrafter"/>
</dbReference>
<accession>A0A4R9JZY1</accession>
<evidence type="ECO:0000313" key="16">
    <source>
        <dbReference type="Proteomes" id="UP000297693"/>
    </source>
</evidence>
<comment type="catalytic activity">
    <reaction evidence="13">
        <text>cyclobutadipyrimidine (in DNA) = 2 pyrimidine residues (in DNA).</text>
        <dbReference type="EC" id="4.1.99.3"/>
    </reaction>
</comment>
<dbReference type="PANTHER" id="PTHR10211">
    <property type="entry name" value="DEOXYRIBODIPYRIMIDINE PHOTOLYASE"/>
    <property type="match status" value="1"/>
</dbReference>
<evidence type="ECO:0000256" key="13">
    <source>
        <dbReference type="ARBA" id="ARBA00033999"/>
    </source>
</evidence>
<dbReference type="InterPro" id="IPR052219">
    <property type="entry name" value="Photolyase_Class-2"/>
</dbReference>
<dbReference type="SUPFAM" id="SSF52425">
    <property type="entry name" value="Cryptochrome/photolyase, N-terminal domain"/>
    <property type="match status" value="1"/>
</dbReference>
<evidence type="ECO:0000259" key="14">
    <source>
        <dbReference type="PROSITE" id="PS51645"/>
    </source>
</evidence>
<dbReference type="GO" id="GO:0003904">
    <property type="term" value="F:deoxyribodipyrimidine photo-lyase activity"/>
    <property type="evidence" value="ECO:0007669"/>
    <property type="project" value="UniProtKB-EC"/>
</dbReference>